<evidence type="ECO:0000256" key="4">
    <source>
        <dbReference type="PROSITE-ProRule" id="PRU00335"/>
    </source>
</evidence>
<dbReference type="InterPro" id="IPR036271">
    <property type="entry name" value="Tet_transcr_reg_TetR-rel_C_sf"/>
</dbReference>
<dbReference type="SUPFAM" id="SSF46689">
    <property type="entry name" value="Homeodomain-like"/>
    <property type="match status" value="1"/>
</dbReference>
<comment type="caution">
    <text evidence="6">The sequence shown here is derived from an EMBL/GenBank/DDBJ whole genome shotgun (WGS) entry which is preliminary data.</text>
</comment>
<feature type="DNA-binding region" description="H-T-H motif" evidence="4">
    <location>
        <begin position="28"/>
        <end position="47"/>
    </location>
</feature>
<reference evidence="6 7" key="1">
    <citation type="submission" date="2013-08" db="EMBL/GenBank/DDBJ databases">
        <title>The genome sequence of Knoellia sinensis.</title>
        <authorList>
            <person name="Zhu W."/>
            <person name="Wang G."/>
        </authorList>
    </citation>
    <scope>NUCLEOTIDE SEQUENCE [LARGE SCALE GENOMIC DNA]</scope>
    <source>
        <strain evidence="6 7">KCTC 19936</strain>
    </source>
</reference>
<dbReference type="AlphaFoldDB" id="A0A0A0J0U2"/>
<keyword evidence="3" id="KW-0804">Transcription</keyword>
<dbReference type="EMBL" id="AVPJ01000028">
    <property type="protein sequence ID" value="KGN29802.1"/>
    <property type="molecule type" value="Genomic_DNA"/>
</dbReference>
<dbReference type="PROSITE" id="PS50977">
    <property type="entry name" value="HTH_TETR_2"/>
    <property type="match status" value="1"/>
</dbReference>
<name>A0A0A0J0U2_9MICO</name>
<evidence type="ECO:0000256" key="3">
    <source>
        <dbReference type="ARBA" id="ARBA00023163"/>
    </source>
</evidence>
<dbReference type="InterPro" id="IPR009057">
    <property type="entry name" value="Homeodomain-like_sf"/>
</dbReference>
<dbReference type="InterPro" id="IPR001647">
    <property type="entry name" value="HTH_TetR"/>
</dbReference>
<evidence type="ECO:0000313" key="7">
    <source>
        <dbReference type="Proteomes" id="UP000030002"/>
    </source>
</evidence>
<dbReference type="PANTHER" id="PTHR47506:SF6">
    <property type="entry name" value="HTH-TYPE TRANSCRIPTIONAL REPRESSOR NEMR"/>
    <property type="match status" value="1"/>
</dbReference>
<dbReference type="STRING" id="1385520.N802_10355"/>
<dbReference type="Gene3D" id="1.10.357.10">
    <property type="entry name" value="Tetracycline Repressor, domain 2"/>
    <property type="match status" value="1"/>
</dbReference>
<dbReference type="InterPro" id="IPR011075">
    <property type="entry name" value="TetR_C"/>
</dbReference>
<dbReference type="Gene3D" id="1.10.10.60">
    <property type="entry name" value="Homeodomain-like"/>
    <property type="match status" value="1"/>
</dbReference>
<protein>
    <recommendedName>
        <fullName evidence="5">HTH tetR-type domain-containing protein</fullName>
    </recommendedName>
</protein>
<sequence length="205" mass="22698">MSKGVQTRETALREALAQSSHLGLKGITIGTLASSLEMSKSGLFAHFKSKEQLQVDVLEYAAQLFAMSVVQPALKEPRGLERLRALCENWLGWDGYADYAMPGGCVFISAAMEFDDEPDGPVRDFLVAQQHQWFDSMEIVIRGAIREGQLREDLDTLQFAHDLNGIMLGHHFAARLLRDEAAPTRARVATERLIDSARPGTPVTD</sequence>
<evidence type="ECO:0000256" key="1">
    <source>
        <dbReference type="ARBA" id="ARBA00023015"/>
    </source>
</evidence>
<keyword evidence="1" id="KW-0805">Transcription regulation</keyword>
<keyword evidence="2 4" id="KW-0238">DNA-binding</keyword>
<evidence type="ECO:0000313" key="6">
    <source>
        <dbReference type="EMBL" id="KGN29802.1"/>
    </source>
</evidence>
<gene>
    <name evidence="6" type="ORF">N802_10355</name>
</gene>
<dbReference type="eggNOG" id="COG1309">
    <property type="taxonomic scope" value="Bacteria"/>
</dbReference>
<evidence type="ECO:0000256" key="2">
    <source>
        <dbReference type="ARBA" id="ARBA00023125"/>
    </source>
</evidence>
<keyword evidence="7" id="KW-1185">Reference proteome</keyword>
<dbReference type="OrthoDB" id="326421at2"/>
<feature type="domain" description="HTH tetR-type" evidence="5">
    <location>
        <begin position="5"/>
        <end position="65"/>
    </location>
</feature>
<dbReference type="GO" id="GO:0003677">
    <property type="term" value="F:DNA binding"/>
    <property type="evidence" value="ECO:0007669"/>
    <property type="project" value="UniProtKB-UniRule"/>
</dbReference>
<dbReference type="PANTHER" id="PTHR47506">
    <property type="entry name" value="TRANSCRIPTIONAL REGULATORY PROTEIN"/>
    <property type="match status" value="1"/>
</dbReference>
<dbReference type="Pfam" id="PF16925">
    <property type="entry name" value="TetR_C_13"/>
    <property type="match status" value="1"/>
</dbReference>
<organism evidence="6 7">
    <name type="scientific">Knoellia sinensis KCTC 19936</name>
    <dbReference type="NCBI Taxonomy" id="1385520"/>
    <lineage>
        <taxon>Bacteria</taxon>
        <taxon>Bacillati</taxon>
        <taxon>Actinomycetota</taxon>
        <taxon>Actinomycetes</taxon>
        <taxon>Micrococcales</taxon>
        <taxon>Intrasporangiaceae</taxon>
        <taxon>Knoellia</taxon>
    </lineage>
</organism>
<proteinExistence type="predicted"/>
<dbReference type="RefSeq" id="WP_035919343.1">
    <property type="nucleotide sequence ID" value="NZ_AVPJ01000028.1"/>
</dbReference>
<accession>A0A0A0J0U2</accession>
<evidence type="ECO:0000259" key="5">
    <source>
        <dbReference type="PROSITE" id="PS50977"/>
    </source>
</evidence>
<dbReference type="SUPFAM" id="SSF48498">
    <property type="entry name" value="Tetracyclin repressor-like, C-terminal domain"/>
    <property type="match status" value="1"/>
</dbReference>
<dbReference type="Proteomes" id="UP000030002">
    <property type="component" value="Unassembled WGS sequence"/>
</dbReference>